<feature type="region of interest" description="Disordered" evidence="1">
    <location>
        <begin position="149"/>
        <end position="176"/>
    </location>
</feature>
<accession>A0A6A6RYJ5</accession>
<feature type="compositionally biased region" description="Basic and acidic residues" evidence="1">
    <location>
        <begin position="153"/>
        <end position="167"/>
    </location>
</feature>
<evidence type="ECO:0000313" key="2">
    <source>
        <dbReference type="EMBL" id="KAF2640440.1"/>
    </source>
</evidence>
<evidence type="ECO:0000313" key="3">
    <source>
        <dbReference type="Proteomes" id="UP000799753"/>
    </source>
</evidence>
<dbReference type="Proteomes" id="UP000799753">
    <property type="component" value="Unassembled WGS sequence"/>
</dbReference>
<reference evidence="2" key="1">
    <citation type="journal article" date="2020" name="Stud. Mycol.">
        <title>101 Dothideomycetes genomes: a test case for predicting lifestyles and emergence of pathogens.</title>
        <authorList>
            <person name="Haridas S."/>
            <person name="Albert R."/>
            <person name="Binder M."/>
            <person name="Bloem J."/>
            <person name="Labutti K."/>
            <person name="Salamov A."/>
            <person name="Andreopoulos B."/>
            <person name="Baker S."/>
            <person name="Barry K."/>
            <person name="Bills G."/>
            <person name="Bluhm B."/>
            <person name="Cannon C."/>
            <person name="Castanera R."/>
            <person name="Culley D."/>
            <person name="Daum C."/>
            <person name="Ezra D."/>
            <person name="Gonzalez J."/>
            <person name="Henrissat B."/>
            <person name="Kuo A."/>
            <person name="Liang C."/>
            <person name="Lipzen A."/>
            <person name="Lutzoni F."/>
            <person name="Magnuson J."/>
            <person name="Mondo S."/>
            <person name="Nolan M."/>
            <person name="Ohm R."/>
            <person name="Pangilinan J."/>
            <person name="Park H.-J."/>
            <person name="Ramirez L."/>
            <person name="Alfaro M."/>
            <person name="Sun H."/>
            <person name="Tritt A."/>
            <person name="Yoshinaga Y."/>
            <person name="Zwiers L.-H."/>
            <person name="Turgeon B."/>
            <person name="Goodwin S."/>
            <person name="Spatafora J."/>
            <person name="Crous P."/>
            <person name="Grigoriev I."/>
        </authorList>
    </citation>
    <scope>NUCLEOTIDE SEQUENCE</scope>
    <source>
        <strain evidence="2">CBS 473.64</strain>
    </source>
</reference>
<dbReference type="EMBL" id="MU006785">
    <property type="protein sequence ID" value="KAF2640440.1"/>
    <property type="molecule type" value="Genomic_DNA"/>
</dbReference>
<gene>
    <name evidence="2" type="ORF">P280DRAFT_36557</name>
</gene>
<name>A0A6A6RYJ5_9PLEO</name>
<sequence length="176" mass="19461">MRFSCPFPLPRVSCHAEAALSPTAALFAPASHFRPRRAQKAPPFAARMSECDTRRLSSPPCAHSPIRGPGQAHWAGDRLYRVLERAEALIPMPIQLVLPIISNHWTASTHSDLPHGIAHHSHDEEIPLLCGVKEGKCRPPALATAISNMARSKHPDVVNPRPDENIKHRSRKLSVR</sequence>
<protein>
    <submittedName>
        <fullName evidence="2">Uncharacterized protein</fullName>
    </submittedName>
</protein>
<keyword evidence="3" id="KW-1185">Reference proteome</keyword>
<dbReference type="AlphaFoldDB" id="A0A6A6RYJ5"/>
<evidence type="ECO:0000256" key="1">
    <source>
        <dbReference type="SAM" id="MobiDB-lite"/>
    </source>
</evidence>
<organism evidence="2 3">
    <name type="scientific">Massarina eburnea CBS 473.64</name>
    <dbReference type="NCBI Taxonomy" id="1395130"/>
    <lineage>
        <taxon>Eukaryota</taxon>
        <taxon>Fungi</taxon>
        <taxon>Dikarya</taxon>
        <taxon>Ascomycota</taxon>
        <taxon>Pezizomycotina</taxon>
        <taxon>Dothideomycetes</taxon>
        <taxon>Pleosporomycetidae</taxon>
        <taxon>Pleosporales</taxon>
        <taxon>Massarineae</taxon>
        <taxon>Massarinaceae</taxon>
        <taxon>Massarina</taxon>
    </lineage>
</organism>
<proteinExistence type="predicted"/>